<comment type="caution">
    <text evidence="1">The sequence shown here is derived from an EMBL/GenBank/DDBJ whole genome shotgun (WGS) entry which is preliminary data.</text>
</comment>
<dbReference type="OrthoDB" id="9775266at2"/>
<name>A0A3L9MIN3_9FLAO</name>
<gene>
    <name evidence="1" type="ORF">EAH69_03650</name>
</gene>
<evidence type="ECO:0008006" key="3">
    <source>
        <dbReference type="Google" id="ProtNLM"/>
    </source>
</evidence>
<evidence type="ECO:0000313" key="1">
    <source>
        <dbReference type="EMBL" id="RLZ12016.1"/>
    </source>
</evidence>
<accession>A0A3L9MIN3</accession>
<proteinExistence type="predicted"/>
<dbReference type="AlphaFoldDB" id="A0A3L9MIN3"/>
<evidence type="ECO:0000313" key="2">
    <source>
        <dbReference type="Proteomes" id="UP000275348"/>
    </source>
</evidence>
<sequence>MNTTLTKWTKYEYWPFWLFYGPLTPWYLYKIVTAGAPAYFCTANPGFKWGGFINYSKNDILKQIDPKYLPKTKFYTKISASEIPMNFPFIAKPDEGERGIAVELIRNKDDWKQYLKINNKDLIIQEYNEFPLEFGAFYVRLPKESNGKLISMTGKDFLQFTGNGKSTFRELIDKNIRAVFRKDYLIERYKELLDDIVPNGKSILVEPIGNHNRGTTFLDASNLISTELEHQIDNIAKSIEGFFYGRFDIKAKSIEDLQNGNFVILEVNGANSEATHVYDPKHNLFFAYKEVLKHLNYQHKIAKQNHELGHEYIKWPSLAIELINRGRGN</sequence>
<dbReference type="GO" id="GO:0005524">
    <property type="term" value="F:ATP binding"/>
    <property type="evidence" value="ECO:0007669"/>
    <property type="project" value="InterPro"/>
</dbReference>
<dbReference type="Gene3D" id="3.30.1490.20">
    <property type="entry name" value="ATP-grasp fold, A domain"/>
    <property type="match status" value="1"/>
</dbReference>
<protein>
    <recommendedName>
        <fullName evidence="3">ATP-grasp domain-containing protein</fullName>
    </recommendedName>
</protein>
<keyword evidence="2" id="KW-1185">Reference proteome</keyword>
<dbReference type="Proteomes" id="UP000275348">
    <property type="component" value="Unassembled WGS sequence"/>
</dbReference>
<dbReference type="InterPro" id="IPR013815">
    <property type="entry name" value="ATP_grasp_subdomain_1"/>
</dbReference>
<organism evidence="1 2">
    <name type="scientific">Faecalibacter macacae</name>
    <dbReference type="NCBI Taxonomy" id="1859289"/>
    <lineage>
        <taxon>Bacteria</taxon>
        <taxon>Pseudomonadati</taxon>
        <taxon>Bacteroidota</taxon>
        <taxon>Flavobacteriia</taxon>
        <taxon>Flavobacteriales</taxon>
        <taxon>Weeksellaceae</taxon>
        <taxon>Faecalibacter</taxon>
    </lineage>
</organism>
<reference evidence="1 2" key="1">
    <citation type="submission" date="2018-10" db="EMBL/GenBank/DDBJ databases">
        <authorList>
            <person name="Chen X."/>
        </authorList>
    </citation>
    <scope>NUCLEOTIDE SEQUENCE [LARGE SCALE GENOMIC DNA]</scope>
    <source>
        <strain evidence="1 2">YIM 102668</strain>
    </source>
</reference>
<dbReference type="EMBL" id="RDOJ01000003">
    <property type="protein sequence ID" value="RLZ12016.1"/>
    <property type="molecule type" value="Genomic_DNA"/>
</dbReference>
<dbReference type="RefSeq" id="WP_121933825.1">
    <property type="nucleotide sequence ID" value="NZ_RDOJ01000003.1"/>
</dbReference>
<dbReference type="SUPFAM" id="SSF56059">
    <property type="entry name" value="Glutathione synthetase ATP-binding domain-like"/>
    <property type="match status" value="1"/>
</dbReference>